<name>A0A0F9E6J4_9ZZZZ</name>
<dbReference type="Gene3D" id="3.40.50.2000">
    <property type="entry name" value="Glycogen Phosphorylase B"/>
    <property type="match status" value="2"/>
</dbReference>
<comment type="caution">
    <text evidence="3">The sequence shown here is derived from an EMBL/GenBank/DDBJ whole genome shotgun (WGS) entry which is preliminary data.</text>
</comment>
<dbReference type="GO" id="GO:0009103">
    <property type="term" value="P:lipopolysaccharide biosynthetic process"/>
    <property type="evidence" value="ECO:0007669"/>
    <property type="project" value="TreeGrafter"/>
</dbReference>
<dbReference type="GO" id="GO:0016757">
    <property type="term" value="F:glycosyltransferase activity"/>
    <property type="evidence" value="ECO:0007669"/>
    <property type="project" value="InterPro"/>
</dbReference>
<dbReference type="PANTHER" id="PTHR46401:SF2">
    <property type="entry name" value="GLYCOSYLTRANSFERASE WBBK-RELATED"/>
    <property type="match status" value="1"/>
</dbReference>
<evidence type="ECO:0000313" key="3">
    <source>
        <dbReference type="EMBL" id="KKL61826.1"/>
    </source>
</evidence>
<evidence type="ECO:0000259" key="2">
    <source>
        <dbReference type="Pfam" id="PF00534"/>
    </source>
</evidence>
<evidence type="ECO:0000256" key="1">
    <source>
        <dbReference type="ARBA" id="ARBA00022679"/>
    </source>
</evidence>
<keyword evidence="1" id="KW-0808">Transferase</keyword>
<dbReference type="PANTHER" id="PTHR46401">
    <property type="entry name" value="GLYCOSYLTRANSFERASE WBBK-RELATED"/>
    <property type="match status" value="1"/>
</dbReference>
<dbReference type="InterPro" id="IPR001296">
    <property type="entry name" value="Glyco_trans_1"/>
</dbReference>
<feature type="non-terminal residue" evidence="3">
    <location>
        <position position="1"/>
    </location>
</feature>
<sequence length="202" mass="22289">FVPNGVDIPEDNEGQIPESCTELAGRPFMLTLGRLHYYKGLDVLLEAMKLLKEKSGELPILIIAGDGREKGNLSQQVKDLGLIANVIFAGSVFGEQKHWLLRNCTFFLQPSRAEGMPLTVLEAMAYKKVVIGTKISGTIELIDDGVNGILVEPEDSQMLCDAIRNLVDTSDLTSLQKKAFDTASKLSWQTVAKRYLELYSKA</sequence>
<dbReference type="CDD" id="cd03801">
    <property type="entry name" value="GT4_PimA-like"/>
    <property type="match status" value="1"/>
</dbReference>
<dbReference type="SUPFAM" id="SSF53756">
    <property type="entry name" value="UDP-Glycosyltransferase/glycogen phosphorylase"/>
    <property type="match status" value="1"/>
</dbReference>
<dbReference type="AlphaFoldDB" id="A0A0F9E6J4"/>
<gene>
    <name evidence="3" type="ORF">LCGC14_2191440</name>
</gene>
<accession>A0A0F9E6J4</accession>
<proteinExistence type="predicted"/>
<feature type="domain" description="Glycosyl transferase family 1" evidence="2">
    <location>
        <begin position="25"/>
        <end position="170"/>
    </location>
</feature>
<protein>
    <recommendedName>
        <fullName evidence="2">Glycosyl transferase family 1 domain-containing protein</fullName>
    </recommendedName>
</protein>
<dbReference type="Pfam" id="PF00534">
    <property type="entry name" value="Glycos_transf_1"/>
    <property type="match status" value="1"/>
</dbReference>
<reference evidence="3" key="1">
    <citation type="journal article" date="2015" name="Nature">
        <title>Complex archaea that bridge the gap between prokaryotes and eukaryotes.</title>
        <authorList>
            <person name="Spang A."/>
            <person name="Saw J.H."/>
            <person name="Jorgensen S.L."/>
            <person name="Zaremba-Niedzwiedzka K."/>
            <person name="Martijn J."/>
            <person name="Lind A.E."/>
            <person name="van Eijk R."/>
            <person name="Schleper C."/>
            <person name="Guy L."/>
            <person name="Ettema T.J."/>
        </authorList>
    </citation>
    <scope>NUCLEOTIDE SEQUENCE</scope>
</reference>
<organism evidence="3">
    <name type="scientific">marine sediment metagenome</name>
    <dbReference type="NCBI Taxonomy" id="412755"/>
    <lineage>
        <taxon>unclassified sequences</taxon>
        <taxon>metagenomes</taxon>
        <taxon>ecological metagenomes</taxon>
    </lineage>
</organism>
<dbReference type="EMBL" id="LAZR01028695">
    <property type="protein sequence ID" value="KKL61826.1"/>
    <property type="molecule type" value="Genomic_DNA"/>
</dbReference>